<keyword evidence="6 7" id="KW-0472">Membrane</keyword>
<dbReference type="Pfam" id="PF00375">
    <property type="entry name" value="SDF"/>
    <property type="match status" value="1"/>
</dbReference>
<dbReference type="GO" id="GO:0015293">
    <property type="term" value="F:symporter activity"/>
    <property type="evidence" value="ECO:0007669"/>
    <property type="project" value="UniProtKB-KW"/>
</dbReference>
<reference evidence="8" key="1">
    <citation type="submission" date="2020-10" db="EMBL/GenBank/DDBJ databases">
        <authorList>
            <person name="Gilroy R."/>
        </authorList>
    </citation>
    <scope>NUCLEOTIDE SEQUENCE</scope>
    <source>
        <strain evidence="8">B3-4054</strain>
    </source>
</reference>
<feature type="transmembrane region" description="Helical" evidence="7">
    <location>
        <begin position="244"/>
        <end position="269"/>
    </location>
</feature>
<feature type="transmembrane region" description="Helical" evidence="7">
    <location>
        <begin position="74"/>
        <end position="97"/>
    </location>
</feature>
<protein>
    <submittedName>
        <fullName evidence="8">Dicarboxylate/amino acid:cation symporter</fullName>
    </submittedName>
</protein>
<reference evidence="8" key="2">
    <citation type="journal article" date="2021" name="PeerJ">
        <title>Extensive microbial diversity within the chicken gut microbiome revealed by metagenomics and culture.</title>
        <authorList>
            <person name="Gilroy R."/>
            <person name="Ravi A."/>
            <person name="Getino M."/>
            <person name="Pursley I."/>
            <person name="Horton D.L."/>
            <person name="Alikhan N.F."/>
            <person name="Baker D."/>
            <person name="Gharbi K."/>
            <person name="Hall N."/>
            <person name="Watson M."/>
            <person name="Adriaenssens E.M."/>
            <person name="Foster-Nyarko E."/>
            <person name="Jarju S."/>
            <person name="Secka A."/>
            <person name="Antonio M."/>
            <person name="Oren A."/>
            <person name="Chaudhuri R.R."/>
            <person name="La Ragione R."/>
            <person name="Hildebrand F."/>
            <person name="Pallen M.J."/>
        </authorList>
    </citation>
    <scope>NUCLEOTIDE SEQUENCE</scope>
    <source>
        <strain evidence="8">B3-4054</strain>
    </source>
</reference>
<feature type="transmembrane region" description="Helical" evidence="7">
    <location>
        <begin position="175"/>
        <end position="198"/>
    </location>
</feature>
<evidence type="ECO:0000313" key="8">
    <source>
        <dbReference type="EMBL" id="MBO8450516.1"/>
    </source>
</evidence>
<keyword evidence="4 7" id="KW-0812">Transmembrane</keyword>
<dbReference type="InterPro" id="IPR036458">
    <property type="entry name" value="Na:dicarbo_symporter_sf"/>
</dbReference>
<dbReference type="SUPFAM" id="SSF118215">
    <property type="entry name" value="Proton glutamate symport protein"/>
    <property type="match status" value="1"/>
</dbReference>
<sequence>MKIWIKYLIGIAFGFILSFVLPAENPAVREIAATVSSLLTNFGRYALYPVLFFSFAVSVYELRESRSLFKTGLLSALVIAAATVLCAVTGVIGALIYTPARIPIFIEGAGDARQIGIWESLGKLFPASAFEVFSDGAFILPLCIFAGFLGAGCAVDKTTAKPVLAFFDSFSRVAYAVLGFFVDILSVGFIGISVYWFFLYREMLSYGFFLNFILILAAHVVFLAVVVYPLLLRFICGVKQPYRVLYASLAPVAAAFFSGDANLTLSVLLRHVNESLGVRRRISSIVTPMFSAFSRGGSALTVIISFMVILHSYSSLGISFSDILWLTGTSILLSFFLARFPAGGAYVLLATICAMYGRGFEAGYLILRPAAFFICSAAAAVDALTAVFGTCLIAQKMNMRNSQETRFFI</sequence>
<dbReference type="AlphaFoldDB" id="A0A9D9ELY1"/>
<dbReference type="EMBL" id="JADIMS010000094">
    <property type="protein sequence ID" value="MBO8450516.1"/>
    <property type="molecule type" value="Genomic_DNA"/>
</dbReference>
<feature type="transmembrane region" description="Helical" evidence="7">
    <location>
        <begin position="369"/>
        <end position="394"/>
    </location>
</feature>
<keyword evidence="3" id="KW-1003">Cell membrane</keyword>
<evidence type="ECO:0000256" key="1">
    <source>
        <dbReference type="ARBA" id="ARBA00004651"/>
    </source>
</evidence>
<keyword evidence="2" id="KW-0813">Transport</keyword>
<gene>
    <name evidence="8" type="ORF">IAA96_05355</name>
</gene>
<evidence type="ECO:0000256" key="2">
    <source>
        <dbReference type="ARBA" id="ARBA00022448"/>
    </source>
</evidence>
<evidence type="ECO:0000313" key="9">
    <source>
        <dbReference type="Proteomes" id="UP000823616"/>
    </source>
</evidence>
<comment type="caution">
    <text evidence="8">The sequence shown here is derived from an EMBL/GenBank/DDBJ whole genome shotgun (WGS) entry which is preliminary data.</text>
</comment>
<evidence type="ECO:0000256" key="6">
    <source>
        <dbReference type="ARBA" id="ARBA00023136"/>
    </source>
</evidence>
<keyword evidence="5 7" id="KW-1133">Transmembrane helix</keyword>
<evidence type="ECO:0000256" key="5">
    <source>
        <dbReference type="ARBA" id="ARBA00022989"/>
    </source>
</evidence>
<dbReference type="PANTHER" id="PTHR42865:SF7">
    <property type="entry name" value="PROTON_GLUTAMATE-ASPARTATE SYMPORTER"/>
    <property type="match status" value="1"/>
</dbReference>
<dbReference type="GO" id="GO:0005886">
    <property type="term" value="C:plasma membrane"/>
    <property type="evidence" value="ECO:0007669"/>
    <property type="project" value="UniProtKB-SubCell"/>
</dbReference>
<feature type="transmembrane region" description="Helical" evidence="7">
    <location>
        <begin position="204"/>
        <end position="232"/>
    </location>
</feature>
<evidence type="ECO:0000256" key="4">
    <source>
        <dbReference type="ARBA" id="ARBA00022692"/>
    </source>
</evidence>
<organism evidence="8 9">
    <name type="scientific">Candidatus Avitreponema avistercoris</name>
    <dbReference type="NCBI Taxonomy" id="2840705"/>
    <lineage>
        <taxon>Bacteria</taxon>
        <taxon>Pseudomonadati</taxon>
        <taxon>Spirochaetota</taxon>
        <taxon>Spirochaetia</taxon>
        <taxon>Spirochaetales</taxon>
        <taxon>Candidatus Avitreponema</taxon>
    </lineage>
</organism>
<evidence type="ECO:0000256" key="3">
    <source>
        <dbReference type="ARBA" id="ARBA00022475"/>
    </source>
</evidence>
<comment type="subcellular location">
    <subcellularLocation>
        <location evidence="1">Cell membrane</location>
        <topology evidence="1">Multi-pass membrane protein</topology>
    </subcellularLocation>
</comment>
<feature type="transmembrane region" description="Helical" evidence="7">
    <location>
        <begin position="136"/>
        <end position="155"/>
    </location>
</feature>
<feature type="transmembrane region" description="Helical" evidence="7">
    <location>
        <begin position="289"/>
        <end position="310"/>
    </location>
</feature>
<dbReference type="Proteomes" id="UP000823616">
    <property type="component" value="Unassembled WGS sequence"/>
</dbReference>
<proteinExistence type="predicted"/>
<evidence type="ECO:0000256" key="7">
    <source>
        <dbReference type="SAM" id="Phobius"/>
    </source>
</evidence>
<feature type="transmembrane region" description="Helical" evidence="7">
    <location>
        <begin position="45"/>
        <end position="62"/>
    </location>
</feature>
<dbReference type="InterPro" id="IPR001991">
    <property type="entry name" value="Na-dicarboxylate_symporter"/>
</dbReference>
<accession>A0A9D9ELY1</accession>
<dbReference type="PANTHER" id="PTHR42865">
    <property type="entry name" value="PROTON/GLUTAMATE-ASPARTATE SYMPORTER"/>
    <property type="match status" value="1"/>
</dbReference>
<feature type="transmembrane region" description="Helical" evidence="7">
    <location>
        <begin position="331"/>
        <end position="357"/>
    </location>
</feature>
<dbReference type="Gene3D" id="1.10.3860.10">
    <property type="entry name" value="Sodium:dicarboxylate symporter"/>
    <property type="match status" value="1"/>
</dbReference>
<name>A0A9D9ELY1_9SPIR</name>